<name>A0A158DYH1_9BURK</name>
<evidence type="ECO:0000259" key="5">
    <source>
        <dbReference type="SMART" id="SM00382"/>
    </source>
</evidence>
<feature type="domain" description="AAA+ ATPase" evidence="5">
    <location>
        <begin position="660"/>
        <end position="792"/>
    </location>
</feature>
<protein>
    <submittedName>
        <fullName evidence="6">FtsH-2 protease</fullName>
    </submittedName>
</protein>
<dbReference type="Proteomes" id="UP000054978">
    <property type="component" value="Unassembled WGS sequence"/>
</dbReference>
<dbReference type="SMART" id="SM00382">
    <property type="entry name" value="AAA"/>
    <property type="match status" value="1"/>
</dbReference>
<dbReference type="GO" id="GO:0006508">
    <property type="term" value="P:proteolysis"/>
    <property type="evidence" value="ECO:0007669"/>
    <property type="project" value="UniProtKB-KW"/>
</dbReference>
<sequence>MPLTRYDAHHARHWLGRPCGDLVGSFTVLVSQTVDDVLARLVADDLRRRDDVELSHEEVLPCGELFACIERLPRHPDLIILVGFAPDIERLSEQLLGAYASLGVARIVIGSEFVHMDIRQIDLQQFIASARALLVNARSDAARRATEFRAIGDPLAPAGRLRLVESTQGTSMLMRAMSWLDAVLRLHIKRTAAPGADLPGLSVSRATIDSLLIDLSGEPDTEIAAAQLAEETAREELLHACADGAPQVDALADLCRGFGLTSLETRAFLLCLAPELDAKYQRIFGYINDDLSRRNASLTLIAAVLGNPIEVRAALARPWRLLRLGAISAPSKPLPHGDDPLRVAPALVAWAFGARAALMHEHSPDAALRDAPWPGAHWLAHDTDTERIGQVRAWFENDRERIGPPRRLVLAGSDPSLWRAVLEQVAGARRLRLLRIELRMLAVANDTSEMQDTSSTLDGRIARIVWAASLADAVSVIDEGDAETHDTRAVFARLCDALAEVAGPAVLIVHRVADIGGMLRLSATQVLEWGPVSAASRQAALQGAAGHAGIRLAGAEVAQLAAAFPLSIDEYEKAARVAAARGAREAPSSERAACVADACREVASPSLPRFATRLESGYGLSEVVLPEERHRQLTEIVAQVRHAPKVYSQWGFGAQLPYGKGVAALFSGPSGTGKTMAAGAIGAALRCPVFAVDLARVVSKFIGETEKHLDAVFAEAEKAHAVLLFDEADALFTRRAEVKDAHDRYANLETAFLLQRLEAFSGLAILTTNLAQNLDRAFLRRLRFIVEFPLPDATAREQIWRQCLCEPAPLHPDVQFGFLARRIELSGGSIRQITLRAAFAAAAEPAEKIAMRHLVGATRAELLKLGMPGLEREFAEHLRRADAARAVRQRAPETQPGLTEASES</sequence>
<proteinExistence type="inferred from homology"/>
<dbReference type="SUPFAM" id="SSF52540">
    <property type="entry name" value="P-loop containing nucleoside triphosphate hydrolases"/>
    <property type="match status" value="1"/>
</dbReference>
<comment type="similarity">
    <text evidence="1">Belongs to the AAA ATPase family.</text>
</comment>
<dbReference type="GO" id="GO:0016887">
    <property type="term" value="F:ATP hydrolysis activity"/>
    <property type="evidence" value="ECO:0007669"/>
    <property type="project" value="InterPro"/>
</dbReference>
<evidence type="ECO:0000313" key="6">
    <source>
        <dbReference type="EMBL" id="SAK99662.1"/>
    </source>
</evidence>
<dbReference type="CDD" id="cd19481">
    <property type="entry name" value="RecA-like_protease"/>
    <property type="match status" value="1"/>
</dbReference>
<keyword evidence="7" id="KW-1185">Reference proteome</keyword>
<keyword evidence="6" id="KW-0645">Protease</keyword>
<dbReference type="InterPro" id="IPR003959">
    <property type="entry name" value="ATPase_AAA_core"/>
</dbReference>
<dbReference type="InterPro" id="IPR054472">
    <property type="entry name" value="WHD"/>
</dbReference>
<dbReference type="Gene3D" id="3.40.50.300">
    <property type="entry name" value="P-loop containing nucleotide triphosphate hydrolases"/>
    <property type="match status" value="1"/>
</dbReference>
<comment type="caution">
    <text evidence="6">The sequence shown here is derived from an EMBL/GenBank/DDBJ whole genome shotgun (WGS) entry which is preliminary data.</text>
</comment>
<dbReference type="InterPro" id="IPR027417">
    <property type="entry name" value="P-loop_NTPase"/>
</dbReference>
<evidence type="ECO:0000256" key="4">
    <source>
        <dbReference type="SAM" id="MobiDB-lite"/>
    </source>
</evidence>
<reference evidence="6" key="1">
    <citation type="submission" date="2016-01" db="EMBL/GenBank/DDBJ databases">
        <authorList>
            <person name="Peeters C."/>
        </authorList>
    </citation>
    <scope>NUCLEOTIDE SEQUENCE [LARGE SCALE GENOMIC DNA]</scope>
    <source>
        <strain evidence="6">LMG 29326</strain>
    </source>
</reference>
<evidence type="ECO:0000313" key="7">
    <source>
        <dbReference type="Proteomes" id="UP000054978"/>
    </source>
</evidence>
<dbReference type="Pfam" id="PF00004">
    <property type="entry name" value="AAA"/>
    <property type="match status" value="1"/>
</dbReference>
<dbReference type="InterPro" id="IPR003593">
    <property type="entry name" value="AAA+_ATPase"/>
</dbReference>
<dbReference type="EMBL" id="FCOB02000041">
    <property type="protein sequence ID" value="SAK99662.1"/>
    <property type="molecule type" value="Genomic_DNA"/>
</dbReference>
<evidence type="ECO:0000256" key="1">
    <source>
        <dbReference type="ARBA" id="ARBA00006914"/>
    </source>
</evidence>
<dbReference type="Gene3D" id="1.10.8.60">
    <property type="match status" value="1"/>
</dbReference>
<dbReference type="Pfam" id="PF22977">
    <property type="entry name" value="WHD"/>
    <property type="match status" value="1"/>
</dbReference>
<dbReference type="GO" id="GO:0005524">
    <property type="term" value="F:ATP binding"/>
    <property type="evidence" value="ECO:0007669"/>
    <property type="project" value="UniProtKB-KW"/>
</dbReference>
<gene>
    <name evidence="6" type="ORF">AWB83_06119</name>
</gene>
<dbReference type="GO" id="GO:0008233">
    <property type="term" value="F:peptidase activity"/>
    <property type="evidence" value="ECO:0007669"/>
    <property type="project" value="UniProtKB-KW"/>
</dbReference>
<evidence type="ECO:0000256" key="3">
    <source>
        <dbReference type="ARBA" id="ARBA00022840"/>
    </source>
</evidence>
<evidence type="ECO:0000256" key="2">
    <source>
        <dbReference type="ARBA" id="ARBA00022741"/>
    </source>
</evidence>
<dbReference type="InterPro" id="IPR050221">
    <property type="entry name" value="26S_Proteasome_ATPase"/>
</dbReference>
<feature type="region of interest" description="Disordered" evidence="4">
    <location>
        <begin position="885"/>
        <end position="904"/>
    </location>
</feature>
<dbReference type="PANTHER" id="PTHR23073">
    <property type="entry name" value="26S PROTEASOME REGULATORY SUBUNIT"/>
    <property type="match status" value="1"/>
</dbReference>
<keyword evidence="3" id="KW-0067">ATP-binding</keyword>
<keyword evidence="2" id="KW-0547">Nucleotide-binding</keyword>
<accession>A0A158DYH1</accession>
<dbReference type="AlphaFoldDB" id="A0A158DYH1"/>
<organism evidence="6 7">
    <name type="scientific">Caballeronia ptereochthonis</name>
    <dbReference type="NCBI Taxonomy" id="1777144"/>
    <lineage>
        <taxon>Bacteria</taxon>
        <taxon>Pseudomonadati</taxon>
        <taxon>Pseudomonadota</taxon>
        <taxon>Betaproteobacteria</taxon>
        <taxon>Burkholderiales</taxon>
        <taxon>Burkholderiaceae</taxon>
        <taxon>Caballeronia</taxon>
    </lineage>
</organism>
<dbReference type="STRING" id="1777144.AWB83_06119"/>
<keyword evidence="6" id="KW-0378">Hydrolase</keyword>